<dbReference type="PANTHER" id="PTHR27007">
    <property type="match status" value="1"/>
</dbReference>
<feature type="signal peptide" evidence="16">
    <location>
        <begin position="1"/>
        <end position="22"/>
    </location>
</feature>
<dbReference type="InterPro" id="IPR011009">
    <property type="entry name" value="Kinase-like_dom_sf"/>
</dbReference>
<evidence type="ECO:0000256" key="2">
    <source>
        <dbReference type="ARBA" id="ARBA00008536"/>
    </source>
</evidence>
<evidence type="ECO:0000256" key="3">
    <source>
        <dbReference type="ARBA" id="ARBA00010217"/>
    </source>
</evidence>
<evidence type="ECO:0000256" key="4">
    <source>
        <dbReference type="ARBA" id="ARBA00022475"/>
    </source>
</evidence>
<dbReference type="PROSITE" id="PS00107">
    <property type="entry name" value="PROTEIN_KINASE_ATP"/>
    <property type="match status" value="1"/>
</dbReference>
<evidence type="ECO:0000256" key="5">
    <source>
        <dbReference type="ARBA" id="ARBA00022679"/>
    </source>
</evidence>
<dbReference type="FunFam" id="1.10.510.10:FF:000517">
    <property type="entry name" value="Putative receptor kinase Lecrk"/>
    <property type="match status" value="1"/>
</dbReference>
<keyword evidence="7 16" id="KW-0732">Signal</keyword>
<dbReference type="STRING" id="888268.A0A1E5UII1"/>
<proteinExistence type="inferred from homology"/>
<dbReference type="GO" id="GO:0005524">
    <property type="term" value="F:ATP binding"/>
    <property type="evidence" value="ECO:0007669"/>
    <property type="project" value="UniProtKB-UniRule"/>
</dbReference>
<keyword evidence="11 14" id="KW-0067">ATP-binding</keyword>
<dbReference type="GO" id="GO:0030246">
    <property type="term" value="F:carbohydrate binding"/>
    <property type="evidence" value="ECO:0007669"/>
    <property type="project" value="UniProtKB-KW"/>
</dbReference>
<dbReference type="CDD" id="cd06899">
    <property type="entry name" value="lectin_legume_LecRK_Arcelin_ConA"/>
    <property type="match status" value="1"/>
</dbReference>
<evidence type="ECO:0000256" key="10">
    <source>
        <dbReference type="ARBA" id="ARBA00022777"/>
    </source>
</evidence>
<keyword evidence="4" id="KW-1003">Cell membrane</keyword>
<dbReference type="Gene3D" id="3.30.200.20">
    <property type="entry name" value="Phosphorylase Kinase, domain 1"/>
    <property type="match status" value="1"/>
</dbReference>
<reference evidence="18 19" key="1">
    <citation type="submission" date="2016-09" db="EMBL/GenBank/DDBJ databases">
        <title>The draft genome of Dichanthelium oligosanthes: A C3 panicoid grass species.</title>
        <authorList>
            <person name="Studer A.J."/>
            <person name="Schnable J.C."/>
            <person name="Brutnell T.P."/>
        </authorList>
    </citation>
    <scope>NUCLEOTIDE SEQUENCE [LARGE SCALE GENOMIC DNA]</scope>
    <source>
        <strain evidence="19">cv. Kellogg 1175</strain>
        <tissue evidence="18">Leaf</tissue>
    </source>
</reference>
<keyword evidence="6 15" id="KW-0812">Transmembrane</keyword>
<keyword evidence="8 18" id="KW-0430">Lectin</keyword>
<evidence type="ECO:0000313" key="19">
    <source>
        <dbReference type="Proteomes" id="UP000095767"/>
    </source>
</evidence>
<keyword evidence="12 15" id="KW-1133">Transmembrane helix</keyword>
<feature type="domain" description="Protein kinase" evidence="17">
    <location>
        <begin position="350"/>
        <end position="631"/>
    </location>
</feature>
<dbReference type="SUPFAM" id="SSF56112">
    <property type="entry name" value="Protein kinase-like (PK-like)"/>
    <property type="match status" value="1"/>
</dbReference>
<dbReference type="CDD" id="cd14066">
    <property type="entry name" value="STKc_IRAK"/>
    <property type="match status" value="1"/>
</dbReference>
<evidence type="ECO:0000256" key="13">
    <source>
        <dbReference type="ARBA" id="ARBA00023136"/>
    </source>
</evidence>
<dbReference type="InterPro" id="IPR001220">
    <property type="entry name" value="Legume_lectin_dom"/>
</dbReference>
<evidence type="ECO:0000256" key="7">
    <source>
        <dbReference type="ARBA" id="ARBA00022729"/>
    </source>
</evidence>
<evidence type="ECO:0000256" key="8">
    <source>
        <dbReference type="ARBA" id="ARBA00022734"/>
    </source>
</evidence>
<protein>
    <submittedName>
        <fullName evidence="18">L-type lectin-domain containing receptor kinase IV.2</fullName>
    </submittedName>
</protein>
<evidence type="ECO:0000256" key="11">
    <source>
        <dbReference type="ARBA" id="ARBA00022840"/>
    </source>
</evidence>
<dbReference type="InterPro" id="IPR050528">
    <property type="entry name" value="L-type_Lectin-RKs"/>
</dbReference>
<evidence type="ECO:0000256" key="12">
    <source>
        <dbReference type="ARBA" id="ARBA00022989"/>
    </source>
</evidence>
<dbReference type="Gene3D" id="2.60.120.200">
    <property type="match status" value="1"/>
</dbReference>
<keyword evidence="19" id="KW-1185">Reference proteome</keyword>
<name>A0A1E5UII1_9POAL</name>
<dbReference type="Pfam" id="PF00139">
    <property type="entry name" value="Lectin_legB"/>
    <property type="match status" value="1"/>
</dbReference>
<evidence type="ECO:0000313" key="18">
    <source>
        <dbReference type="EMBL" id="OEL12679.1"/>
    </source>
</evidence>
<evidence type="ECO:0000256" key="6">
    <source>
        <dbReference type="ARBA" id="ARBA00022692"/>
    </source>
</evidence>
<evidence type="ECO:0000256" key="16">
    <source>
        <dbReference type="SAM" id="SignalP"/>
    </source>
</evidence>
<evidence type="ECO:0000256" key="9">
    <source>
        <dbReference type="ARBA" id="ARBA00022741"/>
    </source>
</evidence>
<feature type="binding site" evidence="14">
    <location>
        <position position="379"/>
    </location>
    <ligand>
        <name>ATP</name>
        <dbReference type="ChEBI" id="CHEBI:30616"/>
    </ligand>
</feature>
<dbReference type="Proteomes" id="UP000095767">
    <property type="component" value="Unassembled WGS sequence"/>
</dbReference>
<gene>
    <name evidence="18" type="ORF">BAE44_0026302</name>
</gene>
<dbReference type="SMART" id="SM00220">
    <property type="entry name" value="S_TKc"/>
    <property type="match status" value="1"/>
</dbReference>
<dbReference type="InterPro" id="IPR000719">
    <property type="entry name" value="Prot_kinase_dom"/>
</dbReference>
<dbReference type="FunFam" id="2.60.120.200:FF:000112">
    <property type="entry name" value="L-type lectin-domain containing receptor kinase V.9"/>
    <property type="match status" value="1"/>
</dbReference>
<dbReference type="Gene3D" id="1.10.510.10">
    <property type="entry name" value="Transferase(Phosphotransferase) domain 1"/>
    <property type="match status" value="1"/>
</dbReference>
<accession>A0A1E5UII1</accession>
<feature type="chain" id="PRO_5009187019" evidence="16">
    <location>
        <begin position="23"/>
        <end position="631"/>
    </location>
</feature>
<organism evidence="18 19">
    <name type="scientific">Dichanthelium oligosanthes</name>
    <dbReference type="NCBI Taxonomy" id="888268"/>
    <lineage>
        <taxon>Eukaryota</taxon>
        <taxon>Viridiplantae</taxon>
        <taxon>Streptophyta</taxon>
        <taxon>Embryophyta</taxon>
        <taxon>Tracheophyta</taxon>
        <taxon>Spermatophyta</taxon>
        <taxon>Magnoliopsida</taxon>
        <taxon>Liliopsida</taxon>
        <taxon>Poales</taxon>
        <taxon>Poaceae</taxon>
        <taxon>PACMAD clade</taxon>
        <taxon>Panicoideae</taxon>
        <taxon>Panicodae</taxon>
        <taxon>Paniceae</taxon>
        <taxon>Dichantheliinae</taxon>
        <taxon>Dichanthelium</taxon>
    </lineage>
</organism>
<comment type="similarity">
    <text evidence="2">In the N-terminal section; belongs to the leguminous lectin family.</text>
</comment>
<keyword evidence="5" id="KW-0808">Transferase</keyword>
<evidence type="ECO:0000256" key="14">
    <source>
        <dbReference type="PROSITE-ProRule" id="PRU10141"/>
    </source>
</evidence>
<evidence type="ECO:0000256" key="1">
    <source>
        <dbReference type="ARBA" id="ARBA00004251"/>
    </source>
</evidence>
<dbReference type="FunFam" id="3.30.200.20:FF:000178">
    <property type="entry name" value="serine/threonine-protein kinase PBS1-like"/>
    <property type="match status" value="1"/>
</dbReference>
<evidence type="ECO:0000256" key="15">
    <source>
        <dbReference type="SAM" id="Phobius"/>
    </source>
</evidence>
<dbReference type="SUPFAM" id="SSF49899">
    <property type="entry name" value="Concanavalin A-like lectins/glucanases"/>
    <property type="match status" value="1"/>
</dbReference>
<comment type="caution">
    <text evidence="18">The sequence shown here is derived from an EMBL/GenBank/DDBJ whole genome shotgun (WGS) entry which is preliminary data.</text>
</comment>
<evidence type="ECO:0000259" key="17">
    <source>
        <dbReference type="PROSITE" id="PS50011"/>
    </source>
</evidence>
<dbReference type="InterPro" id="IPR017441">
    <property type="entry name" value="Protein_kinase_ATP_BS"/>
</dbReference>
<keyword evidence="9 14" id="KW-0547">Nucleotide-binding</keyword>
<dbReference type="EMBL" id="LWDX02076234">
    <property type="protein sequence ID" value="OEL12679.1"/>
    <property type="molecule type" value="Genomic_DNA"/>
</dbReference>
<keyword evidence="13 15" id="KW-0472">Membrane</keyword>
<dbReference type="InterPro" id="IPR008271">
    <property type="entry name" value="Ser/Thr_kinase_AS"/>
</dbReference>
<dbReference type="OrthoDB" id="543442at2759"/>
<keyword evidence="18" id="KW-0675">Receptor</keyword>
<dbReference type="GO" id="GO:0004672">
    <property type="term" value="F:protein kinase activity"/>
    <property type="evidence" value="ECO:0007669"/>
    <property type="project" value="InterPro"/>
</dbReference>
<dbReference type="GO" id="GO:0005886">
    <property type="term" value="C:plasma membrane"/>
    <property type="evidence" value="ECO:0007669"/>
    <property type="project" value="UniProtKB-SubCell"/>
</dbReference>
<dbReference type="PROSITE" id="PS50011">
    <property type="entry name" value="PROTEIN_KINASE_DOM"/>
    <property type="match status" value="1"/>
</dbReference>
<dbReference type="Pfam" id="PF00069">
    <property type="entry name" value="Pkinase"/>
    <property type="match status" value="1"/>
</dbReference>
<keyword evidence="10 18" id="KW-0418">Kinase</keyword>
<dbReference type="PROSITE" id="PS00108">
    <property type="entry name" value="PROTEIN_KINASE_ST"/>
    <property type="match status" value="1"/>
</dbReference>
<feature type="transmembrane region" description="Helical" evidence="15">
    <location>
        <begin position="295"/>
        <end position="316"/>
    </location>
</feature>
<dbReference type="AlphaFoldDB" id="A0A1E5UII1"/>
<sequence length="631" mass="69640">MLWFLLALLSLLLTSLQHGASASEGQFAFNGFAGANLTLDGATAVSPNGLLVLTNGTVASTGHALHPMPQRFREPSNGTVRSFSTTFVFAIVSPHLSLSSHGMAFIVSPTRRLSNTMPFQYLGLLNTTDGNGSAGNHIFAVELDTLRNFDLGDIDGNHVGIDVNSLRSVTSASAGYYYDDHDASLFQNLSLFSREAMQTWVDYNAQDMELQVAVAPLGAPKPKKPLLSHTIDLSTVVTDEEAYVGFSSSTGLLSCSHYVLGWSFSIDGSLPALDVSRLPKFPNPFGAKRPGRFNVLPIVLPTVVTIALVASVLVFLSRRMAYYELREDWEAEFMSLRVSYKDLMIATKNFGHKQLIGKGGSGEVYKGILPGSKIEVAVKRVSHESQSGMKAFLSEVASIGRLRHRNLVHLLGYCRTKRDLLLVYEYMPNGSLDTYLYSQARFALSWVTRFHIVKCIASGLLYLHEEWEKVVVHRDIKASNILLDREMNSKLGDFGLARLYERGSNPYTTYVVGTMGYLAPELLCTGRATPATDVFSFGVFLLEIACGRRSIEVDSMNDEETFTLVNYVLEHCRNRSLVNVIDPRLRGDYDAAEAYLILKLGLLCSHPVSTVRPGMRQVVQYLNGDLLIPEM</sequence>
<dbReference type="InterPro" id="IPR013320">
    <property type="entry name" value="ConA-like_dom_sf"/>
</dbReference>
<comment type="similarity">
    <text evidence="3">In the C-terminal section; belongs to the protein kinase superfamily. Ser/Thr protein kinase family.</text>
</comment>
<comment type="subcellular location">
    <subcellularLocation>
        <location evidence="1">Cell membrane</location>
        <topology evidence="1">Single-pass type I membrane protein</topology>
    </subcellularLocation>
</comment>